<evidence type="ECO:0000256" key="2">
    <source>
        <dbReference type="ARBA" id="ARBA00022679"/>
    </source>
</evidence>
<dbReference type="InterPro" id="IPR029063">
    <property type="entry name" value="SAM-dependent_MTases_sf"/>
</dbReference>
<organism evidence="5 6">
    <name type="scientific">Iocasia fonsfrigidae</name>
    <dbReference type="NCBI Taxonomy" id="2682810"/>
    <lineage>
        <taxon>Bacteria</taxon>
        <taxon>Bacillati</taxon>
        <taxon>Bacillota</taxon>
        <taxon>Clostridia</taxon>
        <taxon>Halanaerobiales</taxon>
        <taxon>Halanaerobiaceae</taxon>
        <taxon>Iocasia</taxon>
    </lineage>
</organism>
<dbReference type="Gene3D" id="3.30.2130.30">
    <property type="match status" value="1"/>
</dbReference>
<accession>A0A8A7K992</accession>
<sequence length="417" mass="47819">MFLLIFLLQRKLKVKLVVVSILLIQRIQISYRGDFLYKGEEVNLIATTTFGLESLVKDEVKEIGYQLTNVENGRVEFTGDLSAVARANIWLRCAERVLLKLGEFYATDFDELYDKTRLLPWSQWLPENAKFPVTGKSVKSTLHSVPSCQSIVKKAIVDNMKEKYHKQWFPEDGPEYPIQVALMKDRVTLTIDSSGVGLHKRGYRELSTAAPLQETLAAAMIKLSRWDEDRVLIDPFCGSGTIVIEAAMMAKNMAPGLMREFAAEEWPIIPDQIWQRAREEAGELVKKKCNPRMIMGTDIDGNVAGIARYHADKAGLAEIIHFQQKPFSEFSTNRKYGYIITNPPYGERLNEKKEVRKLCNEMGKIFLGLDTWSFYILTSYDDFEKEFGKKASKRRKLYNGGIECQYYQYYGPWPPAN</sequence>
<dbReference type="GO" id="GO:0003723">
    <property type="term" value="F:RNA binding"/>
    <property type="evidence" value="ECO:0007669"/>
    <property type="project" value="UniProtKB-UniRule"/>
</dbReference>
<name>A0A8A7K992_9FIRM</name>
<dbReference type="InterPro" id="IPR002052">
    <property type="entry name" value="DNA_methylase_N6_adenine_CS"/>
</dbReference>
<dbReference type="PROSITE" id="PS51165">
    <property type="entry name" value="THUMP"/>
    <property type="match status" value="1"/>
</dbReference>
<evidence type="ECO:0000313" key="5">
    <source>
        <dbReference type="EMBL" id="QTL98373.1"/>
    </source>
</evidence>
<keyword evidence="6" id="KW-1185">Reference proteome</keyword>
<dbReference type="PROSITE" id="PS00092">
    <property type="entry name" value="N6_MTASE"/>
    <property type="match status" value="1"/>
</dbReference>
<dbReference type="Pfam" id="PF22020">
    <property type="entry name" value="RlmL_1st"/>
    <property type="match status" value="1"/>
</dbReference>
<feature type="domain" description="THUMP" evidence="4">
    <location>
        <begin position="83"/>
        <end position="193"/>
    </location>
</feature>
<dbReference type="Pfam" id="PF02926">
    <property type="entry name" value="THUMP"/>
    <property type="match status" value="1"/>
</dbReference>
<dbReference type="SUPFAM" id="SSF53335">
    <property type="entry name" value="S-adenosyl-L-methionine-dependent methyltransferases"/>
    <property type="match status" value="1"/>
</dbReference>
<dbReference type="InterPro" id="IPR004114">
    <property type="entry name" value="THUMP_dom"/>
</dbReference>
<dbReference type="GO" id="GO:0008990">
    <property type="term" value="F:rRNA (guanine-N2-)-methyltransferase activity"/>
    <property type="evidence" value="ECO:0007669"/>
    <property type="project" value="TreeGrafter"/>
</dbReference>
<dbReference type="PANTHER" id="PTHR47313">
    <property type="entry name" value="RIBOSOMAL RNA LARGE SUBUNIT METHYLTRANSFERASE K/L"/>
    <property type="match status" value="1"/>
</dbReference>
<proteinExistence type="predicted"/>
<keyword evidence="3" id="KW-0694">RNA-binding</keyword>
<dbReference type="PROSITE" id="PS01261">
    <property type="entry name" value="UPF0020"/>
    <property type="match status" value="1"/>
</dbReference>
<dbReference type="GO" id="GO:0070043">
    <property type="term" value="F:rRNA (guanine-N7-)-methyltransferase activity"/>
    <property type="evidence" value="ECO:0007669"/>
    <property type="project" value="TreeGrafter"/>
</dbReference>
<keyword evidence="1 5" id="KW-0489">Methyltransferase</keyword>
<dbReference type="Pfam" id="PF01170">
    <property type="entry name" value="UPF0020"/>
    <property type="match status" value="1"/>
</dbReference>
<dbReference type="KEGG" id="ifn:GM661_10515"/>
<evidence type="ECO:0000256" key="3">
    <source>
        <dbReference type="PROSITE-ProRule" id="PRU00529"/>
    </source>
</evidence>
<dbReference type="InterPro" id="IPR053943">
    <property type="entry name" value="RlmKL-like_Mtase_CS"/>
</dbReference>
<dbReference type="AlphaFoldDB" id="A0A8A7K992"/>
<dbReference type="InterPro" id="IPR000241">
    <property type="entry name" value="RlmKL-like_Mtase"/>
</dbReference>
<keyword evidence="2" id="KW-0808">Transferase</keyword>
<gene>
    <name evidence="5" type="ORF">GM661_10515</name>
</gene>
<evidence type="ECO:0000259" key="4">
    <source>
        <dbReference type="PROSITE" id="PS51165"/>
    </source>
</evidence>
<dbReference type="Proteomes" id="UP000665020">
    <property type="component" value="Chromosome"/>
</dbReference>
<reference evidence="5" key="1">
    <citation type="submission" date="2019-12" db="EMBL/GenBank/DDBJ databases">
        <authorList>
            <person name="zhang j."/>
            <person name="sun C.M."/>
        </authorList>
    </citation>
    <scope>NUCLEOTIDE SEQUENCE</scope>
    <source>
        <strain evidence="5">NS-1</strain>
    </source>
</reference>
<evidence type="ECO:0000313" key="6">
    <source>
        <dbReference type="Proteomes" id="UP000665020"/>
    </source>
</evidence>
<dbReference type="PANTHER" id="PTHR47313:SF1">
    <property type="entry name" value="RIBOSOMAL RNA LARGE SUBUNIT METHYLTRANSFERASE K_L"/>
    <property type="match status" value="1"/>
</dbReference>
<dbReference type="InterPro" id="IPR054170">
    <property type="entry name" value="RlmL_1st"/>
</dbReference>
<dbReference type="CDD" id="cd11715">
    <property type="entry name" value="THUMP_AdoMetMT"/>
    <property type="match status" value="1"/>
</dbReference>
<dbReference type="Gene3D" id="3.40.50.150">
    <property type="entry name" value="Vaccinia Virus protein VP39"/>
    <property type="match status" value="1"/>
</dbReference>
<dbReference type="SMART" id="SM00981">
    <property type="entry name" value="THUMP"/>
    <property type="match status" value="1"/>
</dbReference>
<evidence type="ECO:0000256" key="1">
    <source>
        <dbReference type="ARBA" id="ARBA00022603"/>
    </source>
</evidence>
<dbReference type="EMBL" id="CP046640">
    <property type="protein sequence ID" value="QTL98373.1"/>
    <property type="molecule type" value="Genomic_DNA"/>
</dbReference>
<protein>
    <submittedName>
        <fullName evidence="5">Class I SAM-dependent RNA methyltransferase</fullName>
    </submittedName>
</protein>